<dbReference type="InterPro" id="IPR036291">
    <property type="entry name" value="NAD(P)-bd_dom_sf"/>
</dbReference>
<keyword evidence="10" id="KW-1185">Reference proteome</keyword>
<proteinExistence type="inferred from homology"/>
<dbReference type="FunFam" id="3.40.50.10860:FF:000005">
    <property type="entry name" value="C-1-tetrahydrofolate synthase, cytoplasmic, putative"/>
    <property type="match status" value="1"/>
</dbReference>
<gene>
    <name evidence="9" type="ORF">DFA_10995</name>
</gene>
<comment type="subunit">
    <text evidence="1">Homodimer.</text>
</comment>
<dbReference type="SUPFAM" id="SSF51735">
    <property type="entry name" value="NAD(P)-binding Rossmann-fold domains"/>
    <property type="match status" value="1"/>
</dbReference>
<feature type="domain" description="Tetrahydrofolate dehydrogenase/cyclohydrolase catalytic" evidence="7">
    <location>
        <begin position="2"/>
        <end position="110"/>
    </location>
</feature>
<accession>F4QBZ7</accession>
<dbReference type="EMBL" id="GL883028">
    <property type="protein sequence ID" value="EGG14735.1"/>
    <property type="molecule type" value="Genomic_DNA"/>
</dbReference>
<evidence type="ECO:0000259" key="8">
    <source>
        <dbReference type="Pfam" id="PF02882"/>
    </source>
</evidence>
<dbReference type="CDD" id="cd01080">
    <property type="entry name" value="NAD_bind_m-THF_DH_Cyclohyd"/>
    <property type="match status" value="1"/>
</dbReference>
<dbReference type="Gene3D" id="3.40.50.720">
    <property type="entry name" value="NAD(P)-binding Rossmann-like Domain"/>
    <property type="match status" value="1"/>
</dbReference>
<dbReference type="SUPFAM" id="SSF53223">
    <property type="entry name" value="Aminoacid dehydrogenase-like, N-terminal domain"/>
    <property type="match status" value="1"/>
</dbReference>
<dbReference type="RefSeq" id="XP_004351243.1">
    <property type="nucleotide sequence ID" value="XM_004351191.1"/>
</dbReference>
<dbReference type="OMA" id="CHHMTRS"/>
<dbReference type="GO" id="GO:0005829">
    <property type="term" value="C:cytosol"/>
    <property type="evidence" value="ECO:0007669"/>
    <property type="project" value="TreeGrafter"/>
</dbReference>
<organism evidence="9 10">
    <name type="scientific">Cavenderia fasciculata</name>
    <name type="common">Slime mold</name>
    <name type="synonym">Dictyostelium fasciculatum</name>
    <dbReference type="NCBI Taxonomy" id="261658"/>
    <lineage>
        <taxon>Eukaryota</taxon>
        <taxon>Amoebozoa</taxon>
        <taxon>Evosea</taxon>
        <taxon>Eumycetozoa</taxon>
        <taxon>Dictyostelia</taxon>
        <taxon>Acytosteliales</taxon>
        <taxon>Cavenderiaceae</taxon>
        <taxon>Cavenderia</taxon>
    </lineage>
</organism>
<dbReference type="OrthoDB" id="5126881at2759"/>
<evidence type="ECO:0000256" key="6">
    <source>
        <dbReference type="ARBA" id="ARBA00023268"/>
    </source>
</evidence>
<evidence type="ECO:0000313" key="10">
    <source>
        <dbReference type="Proteomes" id="UP000007797"/>
    </source>
</evidence>
<dbReference type="HAMAP" id="MF_01576">
    <property type="entry name" value="THF_DHG_CYH"/>
    <property type="match status" value="1"/>
</dbReference>
<evidence type="ECO:0000256" key="5">
    <source>
        <dbReference type="ARBA" id="ARBA00023002"/>
    </source>
</evidence>
<dbReference type="GO" id="GO:0004488">
    <property type="term" value="F:methylenetetrahydrofolate dehydrogenase (NADP+) activity"/>
    <property type="evidence" value="ECO:0007669"/>
    <property type="project" value="InterPro"/>
</dbReference>
<dbReference type="InterPro" id="IPR000672">
    <property type="entry name" value="THF_DH/CycHdrlase"/>
</dbReference>
<keyword evidence="5" id="KW-0560">Oxidoreductase</keyword>
<keyword evidence="6" id="KW-0511">Multifunctional enzyme</keyword>
<dbReference type="PANTHER" id="PTHR48099">
    <property type="entry name" value="C-1-TETRAHYDROFOLATE SYNTHASE, CYTOPLASMIC-RELATED"/>
    <property type="match status" value="1"/>
</dbReference>
<evidence type="ECO:0000259" key="7">
    <source>
        <dbReference type="Pfam" id="PF00763"/>
    </source>
</evidence>
<keyword evidence="3" id="KW-0554">One-carbon metabolism</keyword>
<dbReference type="STRING" id="1054147.F4QBZ7"/>
<evidence type="ECO:0000256" key="2">
    <source>
        <dbReference type="ARBA" id="ARBA00012776"/>
    </source>
</evidence>
<dbReference type="Proteomes" id="UP000007797">
    <property type="component" value="Unassembled WGS sequence"/>
</dbReference>
<feature type="domain" description="Tetrahydrofolate dehydrogenase/cyclohydrolase NAD(P)-binding" evidence="8">
    <location>
        <begin position="130"/>
        <end position="285"/>
    </location>
</feature>
<evidence type="ECO:0000256" key="4">
    <source>
        <dbReference type="ARBA" id="ARBA00022801"/>
    </source>
</evidence>
<dbReference type="InterPro" id="IPR020630">
    <property type="entry name" value="THF_DH/CycHdrlase_cat_dom"/>
</dbReference>
<dbReference type="InterPro" id="IPR046346">
    <property type="entry name" value="Aminoacid_DH-like_N_sf"/>
</dbReference>
<dbReference type="PRINTS" id="PR00085">
    <property type="entry name" value="THFDHDRGNASE"/>
</dbReference>
<dbReference type="AlphaFoldDB" id="F4QBZ7"/>
<protein>
    <recommendedName>
        <fullName evidence="2">methenyltetrahydrofolate cyclohydrolase</fullName>
        <ecNumber evidence="2">3.5.4.9</ecNumber>
    </recommendedName>
</protein>
<sequence>MSDSILESIERESKSIKDKGVIPHLVVIYIGDNPQIDSYVRKKREACERVGFKFTLDRFSSTVQQDQIIKRIQYHSQDTSVSGIILQLPLPEQLDSQSLIQAISPLKDVDGLNPLNLAQIFMGKKSMFVPCTPDGILELLRQYGFKVEGSNVVVLGRSNLVGRTIATLLSQKNLSNQSIQGGATVSLIHRYSKNTKPALKAADLIISATGQGGLIKKDDIKEGAVLIDVGISYVKDESKKSGVRMVGDIDPEAYKKAMAYTPVPGGVGPLTVAMLLKNVLKAAHLQAKIFKPQQQQQEKEKSQQKS</sequence>
<reference evidence="10" key="1">
    <citation type="journal article" date="2011" name="Genome Res.">
        <title>Phylogeny-wide analysis of social amoeba genomes highlights ancient origins for complex intercellular communication.</title>
        <authorList>
            <person name="Heidel A.J."/>
            <person name="Lawal H.M."/>
            <person name="Felder M."/>
            <person name="Schilde C."/>
            <person name="Helps N.R."/>
            <person name="Tunggal B."/>
            <person name="Rivero F."/>
            <person name="John U."/>
            <person name="Schleicher M."/>
            <person name="Eichinger L."/>
            <person name="Platzer M."/>
            <person name="Noegel A.A."/>
            <person name="Schaap P."/>
            <person name="Gloeckner G."/>
        </authorList>
    </citation>
    <scope>NUCLEOTIDE SEQUENCE [LARGE SCALE GENOMIC DNA]</scope>
    <source>
        <strain evidence="10">SH3</strain>
    </source>
</reference>
<evidence type="ECO:0000313" key="9">
    <source>
        <dbReference type="EMBL" id="EGG14735.1"/>
    </source>
</evidence>
<keyword evidence="4" id="KW-0378">Hydrolase</keyword>
<evidence type="ECO:0000256" key="3">
    <source>
        <dbReference type="ARBA" id="ARBA00022563"/>
    </source>
</evidence>
<dbReference type="GO" id="GO:0035999">
    <property type="term" value="P:tetrahydrofolate interconversion"/>
    <property type="evidence" value="ECO:0007669"/>
    <property type="project" value="TreeGrafter"/>
</dbReference>
<evidence type="ECO:0000256" key="1">
    <source>
        <dbReference type="ARBA" id="ARBA00011738"/>
    </source>
</evidence>
<dbReference type="PANTHER" id="PTHR48099:SF6">
    <property type="entry name" value="METHENYL TETRAHYDROFOLATE CYCLOHYDROLASE _ NADP-DEPENDENT METHYLENE H4F DEHYDROGENASE"/>
    <property type="match status" value="1"/>
</dbReference>
<dbReference type="GO" id="GO:0004477">
    <property type="term" value="F:methenyltetrahydrofolate cyclohydrolase activity"/>
    <property type="evidence" value="ECO:0007669"/>
    <property type="project" value="UniProtKB-EC"/>
</dbReference>
<dbReference type="Pfam" id="PF02882">
    <property type="entry name" value="THF_DHG_CYH_C"/>
    <property type="match status" value="1"/>
</dbReference>
<dbReference type="Pfam" id="PF00763">
    <property type="entry name" value="THF_DHG_CYH"/>
    <property type="match status" value="1"/>
</dbReference>
<dbReference type="EC" id="3.5.4.9" evidence="2"/>
<dbReference type="GeneID" id="14866580"/>
<dbReference type="InterPro" id="IPR020631">
    <property type="entry name" value="THF_DH/CycHdrlase_NAD-bd_dom"/>
</dbReference>
<dbReference type="KEGG" id="dfa:DFA_10995"/>
<name>F4QBZ7_CACFS</name>
<dbReference type="Gene3D" id="3.40.50.10860">
    <property type="entry name" value="Leucine Dehydrogenase, chain A, domain 1"/>
    <property type="match status" value="1"/>
</dbReference>